<dbReference type="GO" id="GO:0022857">
    <property type="term" value="F:transmembrane transporter activity"/>
    <property type="evidence" value="ECO:0007669"/>
    <property type="project" value="InterPro"/>
</dbReference>
<dbReference type="PANTHER" id="PTHR47704:SF1">
    <property type="entry name" value="POTASSIUM TRANSPORTER KIMA"/>
    <property type="match status" value="1"/>
</dbReference>
<name>A0A0P9CFP4_9BACL</name>
<dbReference type="Pfam" id="PF13520">
    <property type="entry name" value="AA_permease_2"/>
    <property type="match status" value="1"/>
</dbReference>
<keyword evidence="7" id="KW-1185">Reference proteome</keyword>
<dbReference type="EMBL" id="LJCO01000091">
    <property type="protein sequence ID" value="KPV41828.1"/>
    <property type="molecule type" value="Genomic_DNA"/>
</dbReference>
<evidence type="ECO:0000256" key="3">
    <source>
        <dbReference type="ARBA" id="ARBA00022989"/>
    </source>
</evidence>
<proteinExistence type="predicted"/>
<keyword evidence="2 5" id="KW-0812">Transmembrane</keyword>
<comment type="subcellular location">
    <subcellularLocation>
        <location evidence="1">Membrane</location>
        <topology evidence="1">Multi-pass membrane protein</topology>
    </subcellularLocation>
</comment>
<reference evidence="6 7" key="1">
    <citation type="submission" date="2015-09" db="EMBL/GenBank/DDBJ databases">
        <title>Draft genome sequence of Alicyclobacillus ferrooxydans DSM 22381.</title>
        <authorList>
            <person name="Hemp J."/>
        </authorList>
    </citation>
    <scope>NUCLEOTIDE SEQUENCE [LARGE SCALE GENOMIC DNA]</scope>
    <source>
        <strain evidence="6 7">TC-34</strain>
    </source>
</reference>
<feature type="transmembrane region" description="Helical" evidence="5">
    <location>
        <begin position="114"/>
        <end position="139"/>
    </location>
</feature>
<gene>
    <name evidence="6" type="ORF">AN477_20370</name>
</gene>
<feature type="transmembrane region" description="Helical" evidence="5">
    <location>
        <begin position="179"/>
        <end position="199"/>
    </location>
</feature>
<dbReference type="AlphaFoldDB" id="A0A0P9CFP4"/>
<evidence type="ECO:0000256" key="5">
    <source>
        <dbReference type="SAM" id="Phobius"/>
    </source>
</evidence>
<accession>A0A0P9CFP4</accession>
<feature type="transmembrane region" description="Helical" evidence="5">
    <location>
        <begin position="308"/>
        <end position="339"/>
    </location>
</feature>
<feature type="transmembrane region" description="Helical" evidence="5">
    <location>
        <begin position="359"/>
        <end position="377"/>
    </location>
</feature>
<evidence type="ECO:0000313" key="7">
    <source>
        <dbReference type="Proteomes" id="UP000050482"/>
    </source>
</evidence>
<dbReference type="GO" id="GO:0016020">
    <property type="term" value="C:membrane"/>
    <property type="evidence" value="ECO:0007669"/>
    <property type="project" value="UniProtKB-SubCell"/>
</dbReference>
<dbReference type="Proteomes" id="UP000050482">
    <property type="component" value="Unassembled WGS sequence"/>
</dbReference>
<organism evidence="6 7">
    <name type="scientific">Alicyclobacillus ferrooxydans</name>
    <dbReference type="NCBI Taxonomy" id="471514"/>
    <lineage>
        <taxon>Bacteria</taxon>
        <taxon>Bacillati</taxon>
        <taxon>Bacillota</taxon>
        <taxon>Bacilli</taxon>
        <taxon>Bacillales</taxon>
        <taxon>Alicyclobacillaceae</taxon>
        <taxon>Alicyclobacillus</taxon>
    </lineage>
</organism>
<dbReference type="PATRIC" id="fig|471514.4.peg.3008"/>
<feature type="transmembrane region" description="Helical" evidence="5">
    <location>
        <begin position="68"/>
        <end position="90"/>
    </location>
</feature>
<feature type="transmembrane region" description="Helical" evidence="5">
    <location>
        <begin position="145"/>
        <end position="167"/>
    </location>
</feature>
<evidence type="ECO:0000313" key="6">
    <source>
        <dbReference type="EMBL" id="KPV41828.1"/>
    </source>
</evidence>
<sequence length="626" mass="68442">MVSAVKRILIGRPLKTRETSHAKIGVLKGMAVMTPDALSSVAYATDQMESILVVVIGASASKAYISNVLGFSMIGTLIIIGLAFLLYLAYRNIIHSYPQGGGAYAIGLNDLGKFWGLSAASTLIVGYTLTVAVSVAAGIDAIGPVVPFIGSHKMLANVILTLIIMLINLRGTSESANVFVPFTYVFIGCILLLGVGAGIEAMTHPQSIHMPTSVGMHAVQGMGLFLFLRMFANGCSALTGVEAVSNSVPVFKDPSSKRAQRLLLTLVVTLSLLFLIVSSVAMLHGLTYNPDIPLINQESMLVFGTHGFGYVVTVIISFATMCILGIAANTAFTGCPALWSSMARDGYMPRWVLHKGDRLVYSNGIVFLTLISLVLTIGFDAKVNELMPLYGVSVFYTFSVSQLGMVVRTLREKDTRWVSRAAMSIIGFTLTAAACLIFGITRFTNGAWLVFVCVPLMVFAFSKIRVHYEHVKDDLKYDFTRPLHVAEHSVTIVPIASVNKSSVNALEYAIANFKNVIAVTVIAQDSVDVAEAKERKFRAEWERLHSGVRLIVIHSQYRAVAKRIQRFIELELDLYDNENITVVVPQFITKRWWHKLLHNKTGSILMAWLLLSGSVKVIAVPYRLPR</sequence>
<evidence type="ECO:0000256" key="1">
    <source>
        <dbReference type="ARBA" id="ARBA00004141"/>
    </source>
</evidence>
<evidence type="ECO:0008006" key="8">
    <source>
        <dbReference type="Google" id="ProtNLM"/>
    </source>
</evidence>
<evidence type="ECO:0000256" key="2">
    <source>
        <dbReference type="ARBA" id="ARBA00022692"/>
    </source>
</evidence>
<dbReference type="PANTHER" id="PTHR47704">
    <property type="entry name" value="POTASSIUM TRANSPORTER KIMA"/>
    <property type="match status" value="1"/>
</dbReference>
<keyword evidence="3 5" id="KW-1133">Transmembrane helix</keyword>
<dbReference type="STRING" id="471514.AN477_20370"/>
<protein>
    <recommendedName>
        <fullName evidence="8">Amino acid permease</fullName>
    </recommendedName>
</protein>
<feature type="transmembrane region" description="Helical" evidence="5">
    <location>
        <begin position="219"/>
        <end position="241"/>
    </location>
</feature>
<feature type="transmembrane region" description="Helical" evidence="5">
    <location>
        <begin position="446"/>
        <end position="466"/>
    </location>
</feature>
<keyword evidence="4 5" id="KW-0472">Membrane</keyword>
<dbReference type="InterPro" id="IPR053153">
    <property type="entry name" value="APC_K+_Transporter"/>
</dbReference>
<feature type="transmembrane region" description="Helical" evidence="5">
    <location>
        <begin position="389"/>
        <end position="410"/>
    </location>
</feature>
<comment type="caution">
    <text evidence="6">The sequence shown here is derived from an EMBL/GenBank/DDBJ whole genome shotgun (WGS) entry which is preliminary data.</text>
</comment>
<feature type="transmembrane region" description="Helical" evidence="5">
    <location>
        <begin position="262"/>
        <end position="288"/>
    </location>
</feature>
<evidence type="ECO:0000256" key="4">
    <source>
        <dbReference type="ARBA" id="ARBA00023136"/>
    </source>
</evidence>
<dbReference type="InterPro" id="IPR002293">
    <property type="entry name" value="AA/rel_permease1"/>
</dbReference>
<dbReference type="Gene3D" id="1.20.1740.10">
    <property type="entry name" value="Amino acid/polyamine transporter I"/>
    <property type="match status" value="1"/>
</dbReference>
<feature type="transmembrane region" description="Helical" evidence="5">
    <location>
        <begin position="422"/>
        <end position="440"/>
    </location>
</feature>